<proteinExistence type="predicted"/>
<reference evidence="2 3" key="2">
    <citation type="journal article" date="2016" name="ISME J.">
        <title>Physiological and genomic characterization of two novel marine thaumarchaeal strains indicates niche differentiation.</title>
        <authorList>
            <person name="Bayer B."/>
            <person name="Vojvoda J."/>
            <person name="Offre P."/>
            <person name="Alves R.J."/>
            <person name="Elisabeth N.H."/>
            <person name="Garcia J.A."/>
            <person name="Volland J.M."/>
            <person name="Srivastava A."/>
            <person name="Schleper C."/>
            <person name="Herndl G.J."/>
        </authorList>
    </citation>
    <scope>NUCLEOTIDE SEQUENCE [LARGE SCALE GENOMIC DNA]</scope>
    <source>
        <strain evidence="2 3">NF5</strain>
    </source>
</reference>
<keyword evidence="3" id="KW-1185">Reference proteome</keyword>
<name>A0A0D5C148_9ARCH</name>
<organism evidence="2 3">
    <name type="scientific">Nitrosopumilus adriaticus</name>
    <dbReference type="NCBI Taxonomy" id="1580092"/>
    <lineage>
        <taxon>Archaea</taxon>
        <taxon>Nitrososphaerota</taxon>
        <taxon>Nitrososphaeria</taxon>
        <taxon>Nitrosopumilales</taxon>
        <taxon>Nitrosopumilaceae</taxon>
        <taxon>Nitrosopumilus</taxon>
    </lineage>
</organism>
<dbReference type="InterPro" id="IPR036388">
    <property type="entry name" value="WH-like_DNA-bd_sf"/>
</dbReference>
<evidence type="ECO:0000313" key="2">
    <source>
        <dbReference type="EMBL" id="AJW70514.1"/>
    </source>
</evidence>
<dbReference type="AlphaFoldDB" id="A0A0D5C148"/>
<evidence type="ECO:0000313" key="3">
    <source>
        <dbReference type="Proteomes" id="UP000032408"/>
    </source>
</evidence>
<dbReference type="HOGENOM" id="CLU_1040591_0_0_2"/>
<dbReference type="STRING" id="1580092.NADRNF5_0820"/>
<dbReference type="InterPro" id="IPR036390">
    <property type="entry name" value="WH_DNA-bd_sf"/>
</dbReference>
<gene>
    <name evidence="2" type="primary">trmB</name>
    <name evidence="2" type="ORF">NADRNF5_0820</name>
</gene>
<dbReference type="PANTHER" id="PTHR34293:SF1">
    <property type="entry name" value="HTH-TYPE TRANSCRIPTIONAL REGULATOR TRMBL2"/>
    <property type="match status" value="1"/>
</dbReference>
<accession>A0A0D5C148</accession>
<evidence type="ECO:0000259" key="1">
    <source>
        <dbReference type="Pfam" id="PF01978"/>
    </source>
</evidence>
<sequence>MNTGGESNMLSKEEIYNSLVHFGLEEIDAKIYVGLLQMGSVTVGTMAQKLNVDRGKAYRSLNKLRNMGVISTTFSNPTIVNAVEPSEALTSVIQKKEDEIVMLQKLARTVIESLHNYENNVAATDMSSFSIVQGRSNIYTRIGKLIQESKEKIFLVTTSDDLMRMYHTSIPDKIHAKISTGGEVRIITNDCDAKTMEIIEQLGTPEVKIGKLPSKSRMIVESKNQLIMSGAMKESMDLNDDVDSIMYTNSEEMVENMFSLCTHLWKKSKPMEILSSN</sequence>
<dbReference type="InterPro" id="IPR002831">
    <property type="entry name" value="Tscrpt_reg_TrmB_N"/>
</dbReference>
<dbReference type="InterPro" id="IPR051797">
    <property type="entry name" value="TrmB-like"/>
</dbReference>
<dbReference type="PANTHER" id="PTHR34293">
    <property type="entry name" value="HTH-TYPE TRANSCRIPTIONAL REGULATOR TRMBL2"/>
    <property type="match status" value="1"/>
</dbReference>
<dbReference type="KEGG" id="nin:NADRNF5_0820"/>
<dbReference type="Pfam" id="PF01978">
    <property type="entry name" value="TrmB"/>
    <property type="match status" value="1"/>
</dbReference>
<reference evidence="3" key="1">
    <citation type="submission" date="2015-03" db="EMBL/GenBank/DDBJ databases">
        <title>Characterization of two novel Thaumarchaeota isolated from the Northern Adriatic Sea.</title>
        <authorList>
            <person name="Bayer B."/>
            <person name="Vojvoda J."/>
            <person name="Offre P."/>
            <person name="Srivastava A."/>
            <person name="Elisabeth N."/>
            <person name="Garcia J.A.L."/>
            <person name="Schleper C."/>
            <person name="Herndl G.J."/>
        </authorList>
    </citation>
    <scope>NUCLEOTIDE SEQUENCE [LARGE SCALE GENOMIC DNA]</scope>
    <source>
        <strain evidence="3">NF5</strain>
    </source>
</reference>
<dbReference type="Gene3D" id="1.10.10.10">
    <property type="entry name" value="Winged helix-like DNA-binding domain superfamily/Winged helix DNA-binding domain"/>
    <property type="match status" value="1"/>
</dbReference>
<dbReference type="EMBL" id="CP011070">
    <property type="protein sequence ID" value="AJW70514.1"/>
    <property type="molecule type" value="Genomic_DNA"/>
</dbReference>
<feature type="domain" description="Transcription regulator TrmB N-terminal" evidence="1">
    <location>
        <begin position="21"/>
        <end position="85"/>
    </location>
</feature>
<dbReference type="SUPFAM" id="SSF46785">
    <property type="entry name" value="Winged helix' DNA-binding domain"/>
    <property type="match status" value="1"/>
</dbReference>
<dbReference type="Proteomes" id="UP000032408">
    <property type="component" value="Chromosome"/>
</dbReference>
<protein>
    <submittedName>
        <fullName evidence="2">Sugar-specific transcriptional regulator TrmB</fullName>
    </submittedName>
</protein>